<dbReference type="Gene3D" id="3.40.50.300">
    <property type="entry name" value="P-loop containing nucleotide triphosphate hydrolases"/>
    <property type="match status" value="1"/>
</dbReference>
<keyword evidence="4" id="KW-1185">Reference proteome</keyword>
<evidence type="ECO:0000256" key="2">
    <source>
        <dbReference type="ARBA" id="ARBA00023134"/>
    </source>
</evidence>
<dbReference type="SMART" id="SM00175">
    <property type="entry name" value="RAB"/>
    <property type="match status" value="1"/>
</dbReference>
<dbReference type="InterPro" id="IPR020849">
    <property type="entry name" value="Small_GTPase_Ras-type"/>
</dbReference>
<dbReference type="AlphaFoldDB" id="A0A0A1UHH4"/>
<protein>
    <submittedName>
        <fullName evidence="3">Uncharacterized protein</fullName>
    </submittedName>
</protein>
<keyword evidence="2" id="KW-0342">GTP-binding</keyword>
<dbReference type="SUPFAM" id="SSF52540">
    <property type="entry name" value="P-loop containing nucleoside triphosphate hydrolases"/>
    <property type="match status" value="1"/>
</dbReference>
<evidence type="ECO:0000313" key="3">
    <source>
        <dbReference type="EMBL" id="ELP95365.1"/>
    </source>
</evidence>
<keyword evidence="1" id="KW-0547">Nucleotide-binding</keyword>
<sequence>MSNSKESHIKCCFVGDDNVGMTSLIHSFMGLLFSDKVIPFQEELIIEHISFNNTDFEMSYREIKDDSDQSQKYLHEANALISIFSFDIKESLEHANKWLSYGCRLTDYYCREYLVETKCDLQERVYSYDEYYNISHSSNASYYEVSNKTGSGIKQLKENIISTYYSDTFKQEKRKQNKGECQLV</sequence>
<dbReference type="InterPro" id="IPR027417">
    <property type="entry name" value="P-loop_NTPase"/>
</dbReference>
<dbReference type="GO" id="GO:0005525">
    <property type="term" value="F:GTP binding"/>
    <property type="evidence" value="ECO:0007669"/>
    <property type="project" value="UniProtKB-KW"/>
</dbReference>
<accession>A0A0A1UHH4</accession>
<dbReference type="InterPro" id="IPR001806">
    <property type="entry name" value="Small_GTPase"/>
</dbReference>
<dbReference type="PROSITE" id="PS51419">
    <property type="entry name" value="RAB"/>
    <property type="match status" value="1"/>
</dbReference>
<dbReference type="EMBL" id="KB206128">
    <property type="protein sequence ID" value="ELP95365.1"/>
    <property type="molecule type" value="Genomic_DNA"/>
</dbReference>
<dbReference type="GO" id="GO:0016020">
    <property type="term" value="C:membrane"/>
    <property type="evidence" value="ECO:0007669"/>
    <property type="project" value="InterPro"/>
</dbReference>
<dbReference type="Pfam" id="PF00071">
    <property type="entry name" value="Ras"/>
    <property type="match status" value="1"/>
</dbReference>
<gene>
    <name evidence="3" type="ORF">EIN_412340</name>
</gene>
<proteinExistence type="predicted"/>
<evidence type="ECO:0000313" key="4">
    <source>
        <dbReference type="Proteomes" id="UP000014680"/>
    </source>
</evidence>
<dbReference type="Proteomes" id="UP000014680">
    <property type="component" value="Unassembled WGS sequence"/>
</dbReference>
<name>A0A0A1UHH4_ENTIV</name>
<dbReference type="GeneID" id="14894350"/>
<reference evidence="3 4" key="1">
    <citation type="submission" date="2012-10" db="EMBL/GenBank/DDBJ databases">
        <authorList>
            <person name="Zafar N."/>
            <person name="Inman J."/>
            <person name="Hall N."/>
            <person name="Lorenzi H."/>
            <person name="Caler E."/>
        </authorList>
    </citation>
    <scope>NUCLEOTIDE SEQUENCE [LARGE SCALE GENOMIC DNA]</scope>
    <source>
        <strain evidence="3 4">IP1</strain>
    </source>
</reference>
<evidence type="ECO:0000256" key="1">
    <source>
        <dbReference type="ARBA" id="ARBA00022741"/>
    </source>
</evidence>
<dbReference type="OrthoDB" id="435411at2759"/>
<dbReference type="KEGG" id="eiv:EIN_412340"/>
<dbReference type="RefSeq" id="XP_004262136.1">
    <property type="nucleotide sequence ID" value="XM_004262088.1"/>
</dbReference>
<dbReference type="PRINTS" id="PR00449">
    <property type="entry name" value="RASTRNSFRMNG"/>
</dbReference>
<dbReference type="PANTHER" id="PTHR24070">
    <property type="entry name" value="RAS, DI-RAS, AND RHEB FAMILY MEMBERS OF SMALL GTPASE SUPERFAMILY"/>
    <property type="match status" value="1"/>
</dbReference>
<dbReference type="GO" id="GO:0007165">
    <property type="term" value="P:signal transduction"/>
    <property type="evidence" value="ECO:0007669"/>
    <property type="project" value="InterPro"/>
</dbReference>
<organism evidence="3 4">
    <name type="scientific">Entamoeba invadens IP1</name>
    <dbReference type="NCBI Taxonomy" id="370355"/>
    <lineage>
        <taxon>Eukaryota</taxon>
        <taxon>Amoebozoa</taxon>
        <taxon>Evosea</taxon>
        <taxon>Archamoebae</taxon>
        <taxon>Mastigamoebida</taxon>
        <taxon>Entamoebidae</taxon>
        <taxon>Entamoeba</taxon>
    </lineage>
</organism>
<dbReference type="GO" id="GO:0003924">
    <property type="term" value="F:GTPase activity"/>
    <property type="evidence" value="ECO:0007669"/>
    <property type="project" value="InterPro"/>
</dbReference>
<dbReference type="VEuPathDB" id="AmoebaDB:EIN_412340"/>